<feature type="compositionally biased region" description="Low complexity" evidence="8">
    <location>
        <begin position="11"/>
        <end position="20"/>
    </location>
</feature>
<dbReference type="PANTHER" id="PTHR34174">
    <property type="entry name" value="HYDROLETHALUS SYNDROME PROTEIN 1"/>
    <property type="match status" value="1"/>
</dbReference>
<feature type="region of interest" description="Disordered" evidence="8">
    <location>
        <begin position="1"/>
        <end position="109"/>
    </location>
</feature>
<evidence type="ECO:0000256" key="2">
    <source>
        <dbReference type="ARBA" id="ARBA00004138"/>
    </source>
</evidence>
<evidence type="ECO:0000313" key="12">
    <source>
        <dbReference type="Proteomes" id="UP000007303"/>
    </source>
</evidence>
<dbReference type="InterPro" id="IPR027918">
    <property type="entry name" value="HYLS1_C_dom"/>
</dbReference>
<comment type="subcellular location">
    <subcellularLocation>
        <location evidence="2">Cell projection</location>
        <location evidence="2">Cilium</location>
    </subcellularLocation>
    <subcellularLocation>
        <location evidence="1">Cytoplasm</location>
        <location evidence="1">Cytoskeleton</location>
        <location evidence="1">Microtubule organizing center</location>
        <location evidence="1">Centrosome</location>
        <location evidence="1">Centriole</location>
    </subcellularLocation>
</comment>
<keyword evidence="7" id="KW-0966">Cell projection</keyword>
<dbReference type="HOGENOM" id="CLU_1229613_0_0_1"/>
<evidence type="ECO:0000256" key="7">
    <source>
        <dbReference type="ARBA" id="ARBA00023273"/>
    </source>
</evidence>
<reference evidence="11" key="3">
    <citation type="submission" date="2025-05" db="UniProtKB">
        <authorList>
            <consortium name="Ensembl"/>
        </authorList>
    </citation>
    <scope>IDENTIFICATION</scope>
</reference>
<accession>Q4T972</accession>
<feature type="compositionally biased region" description="Basic and acidic residues" evidence="8">
    <location>
        <begin position="21"/>
        <end position="45"/>
    </location>
</feature>
<evidence type="ECO:0000256" key="8">
    <source>
        <dbReference type="SAM" id="MobiDB-lite"/>
    </source>
</evidence>
<dbReference type="EMBL" id="CAAE01007635">
    <property type="protein sequence ID" value="CAF90560.1"/>
    <property type="molecule type" value="Genomic_DNA"/>
</dbReference>
<dbReference type="GeneTree" id="ENSGT00390000008848"/>
<dbReference type="PANTHER" id="PTHR34174:SF1">
    <property type="entry name" value="CENTRIOLAR AND CILIOGENESIS-ASSOCIATED PROTEIN HYLS1"/>
    <property type="match status" value="1"/>
</dbReference>
<keyword evidence="12" id="KW-1185">Reference proteome</keyword>
<dbReference type="KEGG" id="tng:GSTEN00004892G001"/>
<sequence>MSGQCDDDDNNSLNSSFWSDGGHEELLLEASEQEKADGIERRAADEGSGGTDGDDEGSCSSCDSPGLSLLTSGYGTSRPEEPDLGTCSGDQDRLVRSWSAGSETEDTLPDTFESYVRGRVGGAPGSWSPSCACSLQPGLRPKPKSCKYFQYKRLWDVFKLPGEADRAALRLEIKERLAYQPPPPRPPRVYVPNSYTVPTEKKRSALRWEVRSRLASGLVPWKFPF</sequence>
<organism evidence="10">
    <name type="scientific">Tetraodon nigroviridis</name>
    <name type="common">Spotted green pufferfish</name>
    <name type="synonym">Chelonodon nigroviridis</name>
    <dbReference type="NCBI Taxonomy" id="99883"/>
    <lineage>
        <taxon>Eukaryota</taxon>
        <taxon>Metazoa</taxon>
        <taxon>Chordata</taxon>
        <taxon>Craniata</taxon>
        <taxon>Vertebrata</taxon>
        <taxon>Euteleostomi</taxon>
        <taxon>Actinopterygii</taxon>
        <taxon>Neopterygii</taxon>
        <taxon>Teleostei</taxon>
        <taxon>Neoteleostei</taxon>
        <taxon>Acanthomorphata</taxon>
        <taxon>Eupercaria</taxon>
        <taxon>Tetraodontiformes</taxon>
        <taxon>Tetradontoidea</taxon>
        <taxon>Tetraodontidae</taxon>
        <taxon>Tetraodon</taxon>
    </lineage>
</organism>
<dbReference type="GO" id="GO:0097730">
    <property type="term" value="C:non-motile cilium"/>
    <property type="evidence" value="ECO:0007669"/>
    <property type="project" value="TreeGrafter"/>
</dbReference>
<comment type="similarity">
    <text evidence="3">Belongs to the HYLS1 family.</text>
</comment>
<dbReference type="OrthoDB" id="6343432at2759"/>
<proteinExistence type="inferred from homology"/>
<feature type="domain" description="Centriolar and ciliogenesis-associated protein HYLS1 C-terminal" evidence="9">
    <location>
        <begin position="146"/>
        <end position="215"/>
    </location>
</feature>
<dbReference type="Pfam" id="PF15311">
    <property type="entry name" value="HYLS1_C"/>
    <property type="match status" value="1"/>
</dbReference>
<evidence type="ECO:0000313" key="11">
    <source>
        <dbReference type="Ensembl" id="ENSTNIP00000005849.1"/>
    </source>
</evidence>
<dbReference type="GO" id="GO:0060271">
    <property type="term" value="P:cilium assembly"/>
    <property type="evidence" value="ECO:0007669"/>
    <property type="project" value="TreeGrafter"/>
</dbReference>
<name>Q4T972_TETNG</name>
<keyword evidence="4" id="KW-0963">Cytoplasm</keyword>
<evidence type="ECO:0000256" key="5">
    <source>
        <dbReference type="ARBA" id="ARBA00022794"/>
    </source>
</evidence>
<evidence type="ECO:0000256" key="6">
    <source>
        <dbReference type="ARBA" id="ARBA00023212"/>
    </source>
</evidence>
<dbReference type="Ensembl" id="ENSTNIT00000005997.1">
    <property type="protein sequence ID" value="ENSTNIP00000005849.1"/>
    <property type="gene ID" value="ENSTNIG00000003266.1"/>
</dbReference>
<evidence type="ECO:0000259" key="9">
    <source>
        <dbReference type="Pfam" id="PF15311"/>
    </source>
</evidence>
<feature type="compositionally biased region" description="Acidic residues" evidence="8">
    <location>
        <begin position="1"/>
        <end position="10"/>
    </location>
</feature>
<dbReference type="Proteomes" id="UP000007303">
    <property type="component" value="Unassembled WGS sequence"/>
</dbReference>
<feature type="non-terminal residue" evidence="10">
    <location>
        <position position="1"/>
    </location>
</feature>
<evidence type="ECO:0000313" key="10">
    <source>
        <dbReference type="EMBL" id="CAF90560.1"/>
    </source>
</evidence>
<reference evidence="10 12" key="1">
    <citation type="journal article" date="2004" name="Nature">
        <title>Genome duplication in the teleost fish Tetraodon nigroviridis reveals the early vertebrate proto-karyotype.</title>
        <authorList>
            <person name="Jaillon O."/>
            <person name="Aury J.-M."/>
            <person name="Brunet F."/>
            <person name="Petit J.-L."/>
            <person name="Stange-Thomann N."/>
            <person name="Mauceli E."/>
            <person name="Bouneau L."/>
            <person name="Fischer C."/>
            <person name="Ozouf-Costaz C."/>
            <person name="Bernot A."/>
            <person name="Nicaud S."/>
            <person name="Jaffe D."/>
            <person name="Fisher S."/>
            <person name="Lutfalla G."/>
            <person name="Dossat C."/>
            <person name="Segurens B."/>
            <person name="Dasilva C."/>
            <person name="Salanoubat M."/>
            <person name="Levy M."/>
            <person name="Boudet N."/>
            <person name="Castellano S."/>
            <person name="Anthouard V."/>
            <person name="Jubin C."/>
            <person name="Castelli V."/>
            <person name="Katinka M."/>
            <person name="Vacherie B."/>
            <person name="Biemont C."/>
            <person name="Skalli Z."/>
            <person name="Cattolico L."/>
            <person name="Poulain J."/>
            <person name="De Berardinis V."/>
            <person name="Cruaud C."/>
            <person name="Duprat S."/>
            <person name="Brottier P."/>
            <person name="Coutanceau J.-P."/>
            <person name="Gouzy J."/>
            <person name="Parra G."/>
            <person name="Lardier G."/>
            <person name="Chapple C."/>
            <person name="McKernan K.J."/>
            <person name="McEwan P."/>
            <person name="Bosak S."/>
            <person name="Kellis M."/>
            <person name="Volff J.-N."/>
            <person name="Guigo R."/>
            <person name="Zody M.C."/>
            <person name="Mesirov J."/>
            <person name="Lindblad-Toh K."/>
            <person name="Birren B."/>
            <person name="Nusbaum C."/>
            <person name="Kahn D."/>
            <person name="Robinson-Rechavi M."/>
            <person name="Laudet V."/>
            <person name="Schachter V."/>
            <person name="Quetier F."/>
            <person name="Saurin W."/>
            <person name="Scarpelli C."/>
            <person name="Wincker P."/>
            <person name="Lander E.S."/>
            <person name="Weissenbach J."/>
            <person name="Roest Crollius H."/>
        </authorList>
    </citation>
    <scope>NUCLEOTIDE SEQUENCE [LARGE SCALE GENOMIC DNA]</scope>
</reference>
<dbReference type="AlphaFoldDB" id="Q4T972"/>
<dbReference type="InterPro" id="IPR052319">
    <property type="entry name" value="Centriolar_ciliogenesis_assoc"/>
</dbReference>
<protein>
    <submittedName>
        <fullName evidence="10">(spotted green pufferfish) hypothetical protein</fullName>
    </submittedName>
</protein>
<reference evidence="10" key="2">
    <citation type="submission" date="2004-02" db="EMBL/GenBank/DDBJ databases">
        <authorList>
            <consortium name="Genoscope"/>
            <consortium name="Whitehead Institute Centre for Genome Research"/>
        </authorList>
    </citation>
    <scope>NUCLEOTIDE SEQUENCE</scope>
</reference>
<evidence type="ECO:0000256" key="3">
    <source>
        <dbReference type="ARBA" id="ARBA00010091"/>
    </source>
</evidence>
<dbReference type="GO" id="GO:0005814">
    <property type="term" value="C:centriole"/>
    <property type="evidence" value="ECO:0007669"/>
    <property type="project" value="UniProtKB-SubCell"/>
</dbReference>
<evidence type="ECO:0000256" key="1">
    <source>
        <dbReference type="ARBA" id="ARBA00004114"/>
    </source>
</evidence>
<gene>
    <name evidence="10" type="ORF">GSTENG00004892001</name>
</gene>
<evidence type="ECO:0000256" key="4">
    <source>
        <dbReference type="ARBA" id="ARBA00022490"/>
    </source>
</evidence>
<keyword evidence="5" id="KW-0970">Cilium biogenesis/degradation</keyword>
<keyword evidence="6" id="KW-0206">Cytoskeleton</keyword>